<dbReference type="SUPFAM" id="SSF53474">
    <property type="entry name" value="alpha/beta-Hydrolases"/>
    <property type="match status" value="1"/>
</dbReference>
<dbReference type="Pfam" id="PF00930">
    <property type="entry name" value="DPPIV_N"/>
    <property type="match status" value="1"/>
</dbReference>
<sequence length="836" mass="94601">MQFLQVFLLLTFTLFAAAQNGKKILTYTDATTGQFPIKRTAVQWTSAEQDGTYVTPDSTTGSLLFVDIVTGEKTVFVDAAKLPFEYDDFAIQPSRENVLFATGYIKQYRYSFFADYWVYNRETGSVVPLVEDQKQDIQYAGWSAKGDVIAFVRANDLYLWKNGEIQRITTNGSPDMFNAVPDWVYEEEIFGDIKTLWFSPDGEYMAFLSFDETGVDTFTVPYYMDGQNVAPSYPRELDLRYPKVGTTNPKVSVHLLNVNSGEVLDIPVKTYPAEDLVISEVAWLADKHEKFIFRTMNRVQDQEKLVLVDTESGESKVVRERDGSDGWLDANMAITYIPGTDSYVDLSDHSGYNHIYLYPVEGGEPKALTKGEWEVISINKIDAKRGYVYYTSTERHPTERHVFRVDMKSGEKKALVDTKKEGYWGVSFSAEAGYYILSYNGPDVPYQKLYSVESSEPLQTLNDNAALKTKLAEYKLPKTSYYDLKHPSGYTLTMKETLPAKFKKNKKYPVLFDIYGGPGSQDVLKSFTAPGWTAYLGSDPELEYILISFDNRGTGGKGRACRSVVAKNLGQIEAEDQIWAAKIVAKKPYVDAEHIAIWGWSYGGYLTSKVVEKNSDMFSLGLITAPVSDWKFYDTLYTERYMKTPELNPAGYNISGVVDVTGFKNIRGGVLIQHGTGDDNVHFQHAAVMHDLLVRQGVTPNKLDSQWFTDSDHSINFHGAGQFLYRQLTGKLYDEKNRKKKQEKHQWFKRAERERLDKRRPEGWWKDAEAREVQPPVIKKRAVEVVEGGRLPGSAGIARRRVERGKGRDGWSGEGIVEGRVGELQGAGWKVGVLEN</sequence>
<dbReference type="GO" id="GO:0008239">
    <property type="term" value="F:dipeptidyl-peptidase activity"/>
    <property type="evidence" value="ECO:0007669"/>
    <property type="project" value="UniProtKB-EC"/>
</dbReference>
<dbReference type="GO" id="GO:0005886">
    <property type="term" value="C:plasma membrane"/>
    <property type="evidence" value="ECO:0007669"/>
    <property type="project" value="TreeGrafter"/>
</dbReference>
<evidence type="ECO:0000256" key="8">
    <source>
        <dbReference type="ARBA" id="ARBA00022729"/>
    </source>
</evidence>
<proteinExistence type="inferred from homology"/>
<keyword evidence="12" id="KW-0325">Glycoprotein</keyword>
<feature type="domain" description="Peptidase S9 prolyl oligopeptidase catalytic" evidence="16">
    <location>
        <begin position="542"/>
        <end position="726"/>
    </location>
</feature>
<comment type="catalytic activity">
    <reaction evidence="1">
        <text>Release of an N-terminal dipeptide, Xaa-Yaa-|-Zaa-, from a polypeptide, preferentially when Yaa is Pro, provided Zaa is neither Pro nor hydroxyproline.</text>
        <dbReference type="EC" id="3.4.14.5"/>
    </reaction>
</comment>
<dbReference type="InterPro" id="IPR050278">
    <property type="entry name" value="Serine_Prot_S9B/DPPIV"/>
</dbReference>
<keyword evidence="6" id="KW-0964">Secreted</keyword>
<evidence type="ECO:0000313" key="18">
    <source>
        <dbReference type="EMBL" id="TGZ78455.1"/>
    </source>
</evidence>
<dbReference type="InterPro" id="IPR029058">
    <property type="entry name" value="AB_hydrolase_fold"/>
</dbReference>
<feature type="chain" id="PRO_5020806198" description="dipeptidyl-peptidase IV" evidence="15">
    <location>
        <begin position="19"/>
        <end position="836"/>
    </location>
</feature>
<dbReference type="InterPro" id="IPR002469">
    <property type="entry name" value="Peptidase_S9B_N"/>
</dbReference>
<keyword evidence="7" id="KW-0645">Protease</keyword>
<comment type="function">
    <text evidence="14">Extracellular dipeptidyl-peptidase which removes N-terminal dipeptides sequentially from polypeptides having unsubstituted N-termini provided that the penultimate residue is proline. Contributes to pathogenicity.</text>
</comment>
<keyword evidence="5 18" id="KW-0031">Aminopeptidase</keyword>
<dbReference type="Gene3D" id="2.140.10.30">
    <property type="entry name" value="Dipeptidylpeptidase IV, N-terminal domain"/>
    <property type="match status" value="1"/>
</dbReference>
<accession>A0A4S2MN88</accession>
<dbReference type="Gene3D" id="3.40.50.1820">
    <property type="entry name" value="alpha/beta hydrolase"/>
    <property type="match status" value="1"/>
</dbReference>
<dbReference type="InParanoid" id="A0A4S2MN88"/>
<keyword evidence="10" id="KW-0720">Serine protease</keyword>
<evidence type="ECO:0000256" key="7">
    <source>
        <dbReference type="ARBA" id="ARBA00022670"/>
    </source>
</evidence>
<evidence type="ECO:0000256" key="10">
    <source>
        <dbReference type="ARBA" id="ARBA00022825"/>
    </source>
</evidence>
<dbReference type="EC" id="3.4.14.5" evidence="4"/>
<dbReference type="SUPFAM" id="SSF82171">
    <property type="entry name" value="DPP6 N-terminal domain-like"/>
    <property type="match status" value="1"/>
</dbReference>
<dbReference type="Proteomes" id="UP000298138">
    <property type="component" value="Unassembled WGS sequence"/>
</dbReference>
<dbReference type="Pfam" id="PF00326">
    <property type="entry name" value="Peptidase_S9"/>
    <property type="match status" value="1"/>
</dbReference>
<dbReference type="OrthoDB" id="16520at2759"/>
<comment type="similarity">
    <text evidence="3">Belongs to the peptidase S9B family.</text>
</comment>
<feature type="signal peptide" evidence="15">
    <location>
        <begin position="1"/>
        <end position="18"/>
    </location>
</feature>
<keyword evidence="19" id="KW-1185">Reference proteome</keyword>
<keyword evidence="8 15" id="KW-0732">Signal</keyword>
<dbReference type="PANTHER" id="PTHR11731">
    <property type="entry name" value="PROTEASE FAMILY S9B,C DIPEPTIDYL-PEPTIDASE IV-RELATED"/>
    <property type="match status" value="1"/>
</dbReference>
<dbReference type="PROSITE" id="PS00708">
    <property type="entry name" value="PRO_ENDOPEP_SER"/>
    <property type="match status" value="1"/>
</dbReference>
<evidence type="ECO:0000256" key="2">
    <source>
        <dbReference type="ARBA" id="ARBA00004613"/>
    </source>
</evidence>
<name>A0A4S2MN88_9PEZI</name>
<gene>
    <name evidence="18" type="ORF">EX30DRAFT_351018</name>
</gene>
<protein>
    <recommendedName>
        <fullName evidence="4">dipeptidyl-peptidase IV</fullName>
        <ecNumber evidence="4">3.4.14.5</ecNumber>
    </recommendedName>
    <alternativeName>
        <fullName evidence="13">Dipeptidyl peptidase IV</fullName>
    </alternativeName>
</protein>
<evidence type="ECO:0000256" key="13">
    <source>
        <dbReference type="ARBA" id="ARBA00030567"/>
    </source>
</evidence>
<evidence type="ECO:0000256" key="11">
    <source>
        <dbReference type="ARBA" id="ARBA00023026"/>
    </source>
</evidence>
<dbReference type="GO" id="GO:0004252">
    <property type="term" value="F:serine-type endopeptidase activity"/>
    <property type="evidence" value="ECO:0007669"/>
    <property type="project" value="InterPro"/>
</dbReference>
<feature type="domain" description="Dipeptidylpeptidase IV N-terminal" evidence="17">
    <location>
        <begin position="93"/>
        <end position="446"/>
    </location>
</feature>
<evidence type="ECO:0000259" key="16">
    <source>
        <dbReference type="Pfam" id="PF00326"/>
    </source>
</evidence>
<organism evidence="18 19">
    <name type="scientific">Ascodesmis nigricans</name>
    <dbReference type="NCBI Taxonomy" id="341454"/>
    <lineage>
        <taxon>Eukaryota</taxon>
        <taxon>Fungi</taxon>
        <taxon>Dikarya</taxon>
        <taxon>Ascomycota</taxon>
        <taxon>Pezizomycotina</taxon>
        <taxon>Pezizomycetes</taxon>
        <taxon>Pezizales</taxon>
        <taxon>Ascodesmidaceae</taxon>
        <taxon>Ascodesmis</taxon>
    </lineage>
</organism>
<dbReference type="STRING" id="341454.A0A4S2MN88"/>
<dbReference type="EMBL" id="ML220141">
    <property type="protein sequence ID" value="TGZ78455.1"/>
    <property type="molecule type" value="Genomic_DNA"/>
</dbReference>
<evidence type="ECO:0000256" key="15">
    <source>
        <dbReference type="SAM" id="SignalP"/>
    </source>
</evidence>
<comment type="subcellular location">
    <subcellularLocation>
        <location evidence="2">Secreted</location>
    </subcellularLocation>
</comment>
<evidence type="ECO:0000313" key="19">
    <source>
        <dbReference type="Proteomes" id="UP000298138"/>
    </source>
</evidence>
<dbReference type="GO" id="GO:0004177">
    <property type="term" value="F:aminopeptidase activity"/>
    <property type="evidence" value="ECO:0007669"/>
    <property type="project" value="UniProtKB-KW"/>
</dbReference>
<dbReference type="AlphaFoldDB" id="A0A4S2MN88"/>
<evidence type="ECO:0000256" key="9">
    <source>
        <dbReference type="ARBA" id="ARBA00022801"/>
    </source>
</evidence>
<evidence type="ECO:0000256" key="12">
    <source>
        <dbReference type="ARBA" id="ARBA00023180"/>
    </source>
</evidence>
<keyword evidence="9" id="KW-0378">Hydrolase</keyword>
<evidence type="ECO:0000256" key="6">
    <source>
        <dbReference type="ARBA" id="ARBA00022525"/>
    </source>
</evidence>
<dbReference type="PANTHER" id="PTHR11731:SF162">
    <property type="entry name" value="DIPEPTIDYL PEPTIDASE 4-RELATED"/>
    <property type="match status" value="1"/>
</dbReference>
<dbReference type="FunFam" id="3.40.50.1820:FF:000003">
    <property type="entry name" value="Dipeptidyl peptidase 4"/>
    <property type="match status" value="1"/>
</dbReference>
<evidence type="ECO:0000259" key="17">
    <source>
        <dbReference type="Pfam" id="PF00930"/>
    </source>
</evidence>
<evidence type="ECO:0000256" key="5">
    <source>
        <dbReference type="ARBA" id="ARBA00022438"/>
    </source>
</evidence>
<evidence type="ECO:0000256" key="1">
    <source>
        <dbReference type="ARBA" id="ARBA00001257"/>
    </source>
</evidence>
<evidence type="ECO:0000256" key="3">
    <source>
        <dbReference type="ARBA" id="ARBA00006150"/>
    </source>
</evidence>
<dbReference type="GO" id="GO:0006508">
    <property type="term" value="P:proteolysis"/>
    <property type="evidence" value="ECO:0007669"/>
    <property type="project" value="UniProtKB-KW"/>
</dbReference>
<keyword evidence="11" id="KW-0843">Virulence</keyword>
<dbReference type="InterPro" id="IPR002471">
    <property type="entry name" value="Pept_S9_AS"/>
</dbReference>
<dbReference type="InterPro" id="IPR001375">
    <property type="entry name" value="Peptidase_S9_cat"/>
</dbReference>
<reference evidence="18 19" key="1">
    <citation type="submission" date="2019-04" db="EMBL/GenBank/DDBJ databases">
        <title>Comparative genomics and transcriptomics to analyze fruiting body development in filamentous ascomycetes.</title>
        <authorList>
            <consortium name="DOE Joint Genome Institute"/>
            <person name="Lutkenhaus R."/>
            <person name="Traeger S."/>
            <person name="Breuer J."/>
            <person name="Kuo A."/>
            <person name="Lipzen A."/>
            <person name="Pangilinan J."/>
            <person name="Dilworth D."/>
            <person name="Sandor L."/>
            <person name="Poggeler S."/>
            <person name="Barry K."/>
            <person name="Grigoriev I.V."/>
            <person name="Nowrousian M."/>
        </authorList>
    </citation>
    <scope>NUCLEOTIDE SEQUENCE [LARGE SCALE GENOMIC DNA]</scope>
    <source>
        <strain evidence="18 19">CBS 389.68</strain>
    </source>
</reference>
<dbReference type="GO" id="GO:0005576">
    <property type="term" value="C:extracellular region"/>
    <property type="evidence" value="ECO:0007669"/>
    <property type="project" value="UniProtKB-SubCell"/>
</dbReference>
<evidence type="ECO:0000256" key="4">
    <source>
        <dbReference type="ARBA" id="ARBA00012062"/>
    </source>
</evidence>
<evidence type="ECO:0000256" key="14">
    <source>
        <dbReference type="ARBA" id="ARBA00037607"/>
    </source>
</evidence>